<protein>
    <recommendedName>
        <fullName evidence="4">Copper-binding protein</fullName>
    </recommendedName>
</protein>
<dbReference type="InterPro" id="IPR042230">
    <property type="entry name" value="CusF_sf"/>
</dbReference>
<dbReference type="InterPro" id="IPR021647">
    <property type="entry name" value="CusF_Ec"/>
</dbReference>
<keyword evidence="2" id="KW-0614">Plasmid</keyword>
<name>A1VW04_POLNA</name>
<dbReference type="EMBL" id="CP000531">
    <property type="protein sequence ID" value="ABM39832.1"/>
    <property type="molecule type" value="Genomic_DNA"/>
</dbReference>
<dbReference type="Proteomes" id="UP000000644">
    <property type="component" value="Plasmid pPNAP02"/>
</dbReference>
<dbReference type="AlphaFoldDB" id="A1VW04"/>
<sequence length="116" mass="11973">MNAKFNALLVAATLLAGSSGLAMAASNAQNASLSTTAAPGASAKLTLGEVRKIDTEQGKLTIKHEAIENLQMPGMTMVFKAADPAMLQKLQVGDKIEFAAEKANGAMVVTTVQVVK</sequence>
<dbReference type="KEGG" id="pna:Pnap_4560"/>
<evidence type="ECO:0000313" key="2">
    <source>
        <dbReference type="EMBL" id="ABM39832.1"/>
    </source>
</evidence>
<dbReference type="HOGENOM" id="CLU_140852_0_1_4"/>
<dbReference type="OrthoDB" id="9180744at2"/>
<accession>A1VW04</accession>
<dbReference type="Gene3D" id="2.40.50.320">
    <property type="entry name" value="Copper binding periplasmic protein CusF"/>
    <property type="match status" value="1"/>
</dbReference>
<geneLocation type="plasmid" evidence="2 3">
    <name>pPNAP02</name>
</geneLocation>
<dbReference type="Pfam" id="PF11604">
    <property type="entry name" value="CusF_Ec"/>
    <property type="match status" value="1"/>
</dbReference>
<reference evidence="3" key="1">
    <citation type="journal article" date="2009" name="Environ. Microbiol.">
        <title>The genome of Polaromonas naphthalenivorans strain CJ2, isolated from coal tar-contaminated sediment, reveals physiological and metabolic versatility and evolution through extensive horizontal gene transfer.</title>
        <authorList>
            <person name="Yagi J.M."/>
            <person name="Sims D."/>
            <person name="Brettin T."/>
            <person name="Bruce D."/>
            <person name="Madsen E.L."/>
        </authorList>
    </citation>
    <scope>NUCLEOTIDE SEQUENCE [LARGE SCALE GENOMIC DNA]</scope>
    <source>
        <strain evidence="3">CJ2</strain>
        <plasmid evidence="3">Plasmid pPNAP02</plasmid>
    </source>
</reference>
<evidence type="ECO:0000313" key="3">
    <source>
        <dbReference type="Proteomes" id="UP000000644"/>
    </source>
</evidence>
<keyword evidence="1" id="KW-0732">Signal</keyword>
<organism evidence="2 3">
    <name type="scientific">Polaromonas naphthalenivorans (strain CJ2)</name>
    <dbReference type="NCBI Taxonomy" id="365044"/>
    <lineage>
        <taxon>Bacteria</taxon>
        <taxon>Pseudomonadati</taxon>
        <taxon>Pseudomonadota</taxon>
        <taxon>Betaproteobacteria</taxon>
        <taxon>Burkholderiales</taxon>
        <taxon>Comamonadaceae</taxon>
        <taxon>Polaromonas</taxon>
    </lineage>
</organism>
<gene>
    <name evidence="2" type="ordered locus">Pnap_4560</name>
</gene>
<feature type="signal peptide" evidence="1">
    <location>
        <begin position="1"/>
        <end position="24"/>
    </location>
</feature>
<feature type="chain" id="PRO_5002639484" description="Copper-binding protein" evidence="1">
    <location>
        <begin position="25"/>
        <end position="116"/>
    </location>
</feature>
<evidence type="ECO:0008006" key="4">
    <source>
        <dbReference type="Google" id="ProtNLM"/>
    </source>
</evidence>
<evidence type="ECO:0000256" key="1">
    <source>
        <dbReference type="SAM" id="SignalP"/>
    </source>
</evidence>
<dbReference type="eggNOG" id="COG5569">
    <property type="taxonomic scope" value="Bacteria"/>
</dbReference>
<proteinExistence type="predicted"/>
<keyword evidence="3" id="KW-1185">Reference proteome</keyword>